<protein>
    <recommendedName>
        <fullName evidence="4">Odorant receptor</fullName>
    </recommendedName>
</protein>
<evidence type="ECO:0000313" key="2">
    <source>
        <dbReference type="EMBL" id="CAL4059470.1"/>
    </source>
</evidence>
<keyword evidence="1" id="KW-0812">Transmembrane</keyword>
<feature type="transmembrane region" description="Helical" evidence="1">
    <location>
        <begin position="444"/>
        <end position="464"/>
    </location>
</feature>
<organism evidence="2 3">
    <name type="scientific">Meganyctiphanes norvegica</name>
    <name type="common">Northern krill</name>
    <name type="synonym">Thysanopoda norvegica</name>
    <dbReference type="NCBI Taxonomy" id="48144"/>
    <lineage>
        <taxon>Eukaryota</taxon>
        <taxon>Metazoa</taxon>
        <taxon>Ecdysozoa</taxon>
        <taxon>Arthropoda</taxon>
        <taxon>Crustacea</taxon>
        <taxon>Multicrustacea</taxon>
        <taxon>Malacostraca</taxon>
        <taxon>Eumalacostraca</taxon>
        <taxon>Eucarida</taxon>
        <taxon>Euphausiacea</taxon>
        <taxon>Euphausiidae</taxon>
        <taxon>Meganyctiphanes</taxon>
    </lineage>
</organism>
<dbReference type="EMBL" id="CAXKWB010000136">
    <property type="protein sequence ID" value="CAL4059470.1"/>
    <property type="molecule type" value="Genomic_DNA"/>
</dbReference>
<reference evidence="2 3" key="1">
    <citation type="submission" date="2024-05" db="EMBL/GenBank/DDBJ databases">
        <authorList>
            <person name="Wallberg A."/>
        </authorList>
    </citation>
    <scope>NUCLEOTIDE SEQUENCE [LARGE SCALE GENOMIC DNA]</scope>
</reference>
<feature type="transmembrane region" description="Helical" evidence="1">
    <location>
        <begin position="201"/>
        <end position="222"/>
    </location>
</feature>
<dbReference type="Proteomes" id="UP001497623">
    <property type="component" value="Unassembled WGS sequence"/>
</dbReference>
<proteinExistence type="predicted"/>
<feature type="transmembrane region" description="Helical" evidence="1">
    <location>
        <begin position="169"/>
        <end position="189"/>
    </location>
</feature>
<keyword evidence="3" id="KW-1185">Reference proteome</keyword>
<keyword evidence="1" id="KW-0472">Membrane</keyword>
<name>A0AAV2PIK6_MEGNR</name>
<gene>
    <name evidence="2" type="ORF">MNOR_LOCUS592</name>
</gene>
<feature type="transmembrane region" description="Helical" evidence="1">
    <location>
        <begin position="234"/>
        <end position="252"/>
    </location>
</feature>
<comment type="caution">
    <text evidence="2">The sequence shown here is derived from an EMBL/GenBank/DDBJ whole genome shotgun (WGS) entry which is preliminary data.</text>
</comment>
<evidence type="ECO:0000256" key="1">
    <source>
        <dbReference type="SAM" id="Phobius"/>
    </source>
</evidence>
<feature type="transmembrane region" description="Helical" evidence="1">
    <location>
        <begin position="392"/>
        <end position="409"/>
    </location>
</feature>
<feature type="transmembrane region" description="Helical" evidence="1">
    <location>
        <begin position="315"/>
        <end position="341"/>
    </location>
</feature>
<accession>A0AAV2PIK6</accession>
<evidence type="ECO:0008006" key="4">
    <source>
        <dbReference type="Google" id="ProtNLM"/>
    </source>
</evidence>
<dbReference type="AlphaFoldDB" id="A0AAV2PIK6"/>
<feature type="transmembrane region" description="Helical" evidence="1">
    <location>
        <begin position="361"/>
        <end position="380"/>
    </location>
</feature>
<sequence length="478" mass="54008">MPKLICDARTDEENGIRREEIVDMEGITQSFDGRSDAANDIIRREKMDDTERIVHSFYPSLMRRMGLSDASCFFSSFFKITLLALYILQMIPCSWLAMNFFIIYKAWKIGVDEDVVEKESRNSMTKKSKIIFSLLEDTPQIILHSLFLSNSVTAHDNPVTYAGIDMLNIGSFLGVASSAASIALTLTLFKSLPTYKGTVIQFITTFISVGTRATVCASYAVSVLNGFGPRTWPMVLPLVTAIGLCTIEYILLHGFTFLAGLRQNLIVNFTLINRAGFIKYIKENTQSFYETVTHLNYYECIILIQKYVDKIVKCIVSLTFEASSVQCLISSYTYISFAIVINTNWISASEDTDINFSMTQTYLIVIQYLAFASFIINLYIVQWEGKNKVRCLSYSFIFLMFIGGIYIWIKNDFESFSSLFVGSIATDYFYSQEAINISLSSLTIVLYISGIIVIFNLLIIMYGLSKDFLAIVAALQCL</sequence>
<keyword evidence="1" id="KW-1133">Transmembrane helix</keyword>
<evidence type="ECO:0000313" key="3">
    <source>
        <dbReference type="Proteomes" id="UP001497623"/>
    </source>
</evidence>